<gene>
    <name evidence="3" type="ORF">VP01_606g6</name>
</gene>
<proteinExistence type="predicted"/>
<keyword evidence="4" id="KW-1185">Reference proteome</keyword>
<evidence type="ECO:0000313" key="4">
    <source>
        <dbReference type="Proteomes" id="UP000037035"/>
    </source>
</evidence>
<dbReference type="AlphaFoldDB" id="A0A0L6UJB7"/>
<feature type="compositionally biased region" description="Polar residues" evidence="1">
    <location>
        <begin position="305"/>
        <end position="321"/>
    </location>
</feature>
<evidence type="ECO:0000256" key="1">
    <source>
        <dbReference type="SAM" id="MobiDB-lite"/>
    </source>
</evidence>
<feature type="region of interest" description="Disordered" evidence="1">
    <location>
        <begin position="281"/>
        <end position="321"/>
    </location>
</feature>
<organism evidence="3 4">
    <name type="scientific">Puccinia sorghi</name>
    <dbReference type="NCBI Taxonomy" id="27349"/>
    <lineage>
        <taxon>Eukaryota</taxon>
        <taxon>Fungi</taxon>
        <taxon>Dikarya</taxon>
        <taxon>Basidiomycota</taxon>
        <taxon>Pucciniomycotina</taxon>
        <taxon>Pucciniomycetes</taxon>
        <taxon>Pucciniales</taxon>
        <taxon>Pucciniaceae</taxon>
        <taxon>Puccinia</taxon>
    </lineage>
</organism>
<dbReference type="EMBL" id="LAVV01011352">
    <property type="protein sequence ID" value="KNZ47885.1"/>
    <property type="molecule type" value="Genomic_DNA"/>
</dbReference>
<evidence type="ECO:0000259" key="2">
    <source>
        <dbReference type="Pfam" id="PF25459"/>
    </source>
</evidence>
<accession>A0A0L6UJB7</accession>
<dbReference type="VEuPathDB" id="FungiDB:VP01_606g6"/>
<feature type="compositionally biased region" description="Basic and acidic residues" evidence="1">
    <location>
        <begin position="281"/>
        <end position="299"/>
    </location>
</feature>
<comment type="caution">
    <text evidence="3">The sequence shown here is derived from an EMBL/GenBank/DDBJ whole genome shotgun (WGS) entry which is preliminary data.</text>
</comment>
<evidence type="ECO:0000313" key="3">
    <source>
        <dbReference type="EMBL" id="KNZ47885.1"/>
    </source>
</evidence>
<feature type="domain" description="BBC1/AIM3 cysteine proteinase-fold" evidence="2">
    <location>
        <begin position="410"/>
        <end position="606"/>
    </location>
</feature>
<feature type="compositionally biased region" description="Pro residues" evidence="1">
    <location>
        <begin position="53"/>
        <end position="83"/>
    </location>
</feature>
<dbReference type="InterPro" id="IPR057402">
    <property type="entry name" value="AIM3_BBC1_C"/>
</dbReference>
<name>A0A0L6UJB7_9BASI</name>
<protein>
    <recommendedName>
        <fullName evidence="2">BBC1/AIM3 cysteine proteinase-fold domain-containing protein</fullName>
    </recommendedName>
</protein>
<feature type="compositionally biased region" description="Basic and acidic residues" evidence="1">
    <location>
        <begin position="124"/>
        <end position="135"/>
    </location>
</feature>
<dbReference type="STRING" id="27349.A0A0L6UJB7"/>
<feature type="compositionally biased region" description="Pro residues" evidence="1">
    <location>
        <begin position="100"/>
        <end position="117"/>
    </location>
</feature>
<reference evidence="3 4" key="1">
    <citation type="submission" date="2015-08" db="EMBL/GenBank/DDBJ databases">
        <title>Next Generation Sequencing and Analysis of the Genome of Puccinia sorghi L Schw, the Causal Agent of Maize Common Rust.</title>
        <authorList>
            <person name="Rochi L."/>
            <person name="Burguener G."/>
            <person name="Darino M."/>
            <person name="Turjanski A."/>
            <person name="Kreff E."/>
            <person name="Dieguez M.J."/>
            <person name="Sacco F."/>
        </authorList>
    </citation>
    <scope>NUCLEOTIDE SEQUENCE [LARGE SCALE GENOMIC DNA]</scope>
    <source>
        <strain evidence="3 4">RO10H11247</strain>
    </source>
</reference>
<feature type="region of interest" description="Disordered" evidence="1">
    <location>
        <begin position="22"/>
        <end position="260"/>
    </location>
</feature>
<dbReference type="Proteomes" id="UP000037035">
    <property type="component" value="Unassembled WGS sequence"/>
</dbReference>
<sequence>MPLIPAGLSSFNEKIETARKGFNSTLDKAGQKSGVFKGPDNPKSAPSTSISSRPPPVYSRPSNHPPPPPPTRNRFGAPPPPPSRQASNVPLPPSTRHLGNPPPPPSRPPSNPPPPPSRVNIPPRRFDSNFSHDEQESYQQAPPPVASKPLVIPRTTPYRPPPSSINGYGPPSMAPVQATSRYGPPSPPKSASELLDESDNLEPVKSEWPQQNYSQEPPPLITAKKPTTWQKPAPPQPKSLSNPPRFPRQKHGQLPFPPFSQFTQEDKEAFFDMLDEFFARRFPDRKPSGQTRERPHDSNDDMSPPQVSLQTRPSMVNPSQDQVHCRAEIIAQYFKTYRQWTSPSDQWFSTDDPVPTPMQGADDVKRVSCWTQIGNERTQTNYVLFPDLSQLWTEVRFDVSRAGPPRHAAARFRPPPAQIDAPTLIESSEIYGPSIVQFAEDAEQSGCHVARGECWDMANEALKAFPSDHYQVAPPLTSISRTHGIMLYHGRATGPGYGSGTWKQHQDLGVIRPGDIIEWRLVACETVNPTLSFTLGDPDHTAIIVEASGCAIATSRTPEACPPSLLGLITVVEQSVRQIPIRRTYNLATISRGEVWIYRPMAEETLLGPGRNSCSFPPPHPSFEPA</sequence>
<dbReference type="Pfam" id="PF25459">
    <property type="entry name" value="AIM3_BBC1_C"/>
    <property type="match status" value="1"/>
</dbReference>
<dbReference type="OrthoDB" id="3357271at2759"/>